<dbReference type="EMBL" id="QRHL01000042">
    <property type="protein sequence ID" value="RHF69733.1"/>
    <property type="molecule type" value="Genomic_DNA"/>
</dbReference>
<proteinExistence type="predicted"/>
<dbReference type="Pfam" id="PF14107">
    <property type="entry name" value="DUF4280"/>
    <property type="match status" value="1"/>
</dbReference>
<accession>A0A414PMQ0</accession>
<keyword evidence="1" id="KW-1133">Transmembrane helix</keyword>
<evidence type="ECO:0000313" key="3">
    <source>
        <dbReference type="Proteomes" id="UP000284676"/>
    </source>
</evidence>
<name>A0A414PMQ0_FUSMR</name>
<evidence type="ECO:0000313" key="2">
    <source>
        <dbReference type="EMBL" id="RHF69733.1"/>
    </source>
</evidence>
<dbReference type="Proteomes" id="UP000284676">
    <property type="component" value="Unassembled WGS sequence"/>
</dbReference>
<sequence length="911" mass="104346">MEFADIAKKRDRDTGKILSNHTIYSLIKNELEGHKKREIIRKEKNFPQLFTDKMVYIFNENDLPIDLDEEKFAEKYKIEKEYSKENLGSFFRITDEEKFICYYNSKEDLICSAPFMMECFDSFEEGKGNDYNFLTEWEILFAGDNYSIGKETLDLTLKNLNSHNAFEINNSTIPSRDKVEKTLQKKGYISDIKEFINDSFGSEILGNISGKIKSKYLNEILELFAEDIELQNILTSLLDSKLEEYVKNHTYLSFFNFKVSLIDEGLKVIICKNKTKNTIVIAISNTKELQRIEEDLNNKIFPKELFALTIIYKDLREKYKDAHIVFTGLGTAGKLATIYGLYFNDCSKAFLLNKPLNIKSIYNFYFENWKASYNNINYLIIETDNTEIGKSLGIGLLTTCFIGGIIGGKLLLGYLSIFILIIKMIKGFYNNQEALENQRKTLKILLNANLIKNEDNILKIEDVIKDKNKQYSFKYIDTTGKEQIIDNLSIEIFLHLSLMEEISNYRLYKVIKNEKDNQNGGCDIFILKGTTSDIKIYIKNNHIVRAEQINTQNHYNLMGETLSISLYDEKRFFGTILYNLLLIYHKIQEGYSSKKYTGYYFENNILTSFKNLPTIFSREQSLSFKEILKLEGLYPPYLDSTCGNINCEKISDEYKASFIRSCFSCNDNLKEKNIDEKIKDEDYNSVPLAMSTPNDKETLNESILKIMESKGETIALSEHYKSTMKEFSENPKLIEKYYVIEENKYNKNTADLKLGIFNENKEFAPEKVGFAYSSLDRIKVGLTTIPIYFLDTIDVSSISTTKVCNGATLECSCGTSPKKLVVTSQSNYITEDSLVATKDDNVPLLNVGDFGACRCNDNKPCKNFISLGSWNGVSPNNTINGKNILLNTCTISCGAGGTITIKNSNCKSNAN</sequence>
<protein>
    <submittedName>
        <fullName evidence="2">DUF4280 domain-containing protein</fullName>
    </submittedName>
</protein>
<gene>
    <name evidence="2" type="ORF">DW663_12325</name>
</gene>
<keyword evidence="1" id="KW-0472">Membrane</keyword>
<keyword evidence="1" id="KW-0812">Transmembrane</keyword>
<dbReference type="AlphaFoldDB" id="A0A414PMQ0"/>
<organism evidence="2 3">
    <name type="scientific">Fusobacterium mortiferum</name>
    <dbReference type="NCBI Taxonomy" id="850"/>
    <lineage>
        <taxon>Bacteria</taxon>
        <taxon>Fusobacteriati</taxon>
        <taxon>Fusobacteriota</taxon>
        <taxon>Fusobacteriia</taxon>
        <taxon>Fusobacteriales</taxon>
        <taxon>Fusobacteriaceae</taxon>
        <taxon>Fusobacterium</taxon>
    </lineage>
</organism>
<dbReference type="InterPro" id="IPR025460">
    <property type="entry name" value="DUF4280"/>
</dbReference>
<reference evidence="2 3" key="1">
    <citation type="submission" date="2018-08" db="EMBL/GenBank/DDBJ databases">
        <title>A genome reference for cultivated species of the human gut microbiota.</title>
        <authorList>
            <person name="Zou Y."/>
            <person name="Xue W."/>
            <person name="Luo G."/>
        </authorList>
    </citation>
    <scope>NUCLEOTIDE SEQUENCE [LARGE SCALE GENOMIC DNA]</scope>
    <source>
        <strain evidence="2 3">AM25-1</strain>
    </source>
</reference>
<feature type="transmembrane region" description="Helical" evidence="1">
    <location>
        <begin position="401"/>
        <end position="422"/>
    </location>
</feature>
<evidence type="ECO:0000256" key="1">
    <source>
        <dbReference type="SAM" id="Phobius"/>
    </source>
</evidence>
<comment type="caution">
    <text evidence="2">The sequence shown here is derived from an EMBL/GenBank/DDBJ whole genome shotgun (WGS) entry which is preliminary data.</text>
</comment>